<sequence>MTWFPLSLTWPAQSTQWLAALNAPLAQAGGELDAAAGRLDALAGKASTEPNPTGAAASGAIASSRQGLTGLLADVAVLTVTPFQHGVGQGSGIQRHLSAPNLLQHMAGQLTTGGDPHRPIGRQHGLAILVLGTELGQLAQSLAVLNAVLPLPALQRAERRAGQLARLEGEKWLMPASDTAPKWRARGLQRSTWPRQAQQAISAQVAALGGYAVDTQPVAELVALADRKAVRLQAQAQHLATLQAELAGGGTTLRAHWLGEGEPAELRDALLEGDAPGHEWGLCAGVLLAGPQSAVTYLKELFGA</sequence>
<reference evidence="1 2" key="1">
    <citation type="submission" date="2017-01" db="EMBL/GenBank/DDBJ databases">
        <authorList>
            <person name="Mah S.A."/>
            <person name="Swanson W.J."/>
            <person name="Moy G.W."/>
            <person name="Vacquier V.D."/>
        </authorList>
    </citation>
    <scope>NUCLEOTIDE SEQUENCE [LARGE SCALE GENOMIC DNA]</scope>
    <source>
        <strain evidence="1 2">ATCC 29606</strain>
    </source>
</reference>
<proteinExistence type="predicted"/>
<evidence type="ECO:0000313" key="2">
    <source>
        <dbReference type="Proteomes" id="UP000186079"/>
    </source>
</evidence>
<dbReference type="Proteomes" id="UP000186079">
    <property type="component" value="Unassembled WGS sequence"/>
</dbReference>
<dbReference type="EMBL" id="FTMC01000010">
    <property type="protein sequence ID" value="SIQ83625.1"/>
    <property type="molecule type" value="Genomic_DNA"/>
</dbReference>
<gene>
    <name evidence="1" type="ORF">SAMN05421672_110168</name>
</gene>
<organism evidence="1 2">
    <name type="scientific">Pseudomonas flexibilis</name>
    <dbReference type="NCBI Taxonomy" id="706570"/>
    <lineage>
        <taxon>Bacteria</taxon>
        <taxon>Pseudomonadati</taxon>
        <taxon>Pseudomonadota</taxon>
        <taxon>Gammaproteobacteria</taxon>
        <taxon>Pseudomonadales</taxon>
        <taxon>Pseudomonadaceae</taxon>
        <taxon>Pseudomonas</taxon>
    </lineage>
</organism>
<name>A0A1N6W0T9_9PSED</name>
<dbReference type="AlphaFoldDB" id="A0A1N6W0T9"/>
<evidence type="ECO:0008006" key="3">
    <source>
        <dbReference type="Google" id="ProtNLM"/>
    </source>
</evidence>
<protein>
    <recommendedName>
        <fullName evidence="3">Prophage PSSB64-01</fullName>
    </recommendedName>
</protein>
<accession>A0A1N6W0T9</accession>
<evidence type="ECO:0000313" key="1">
    <source>
        <dbReference type="EMBL" id="SIQ83625.1"/>
    </source>
</evidence>
<dbReference type="RefSeq" id="WP_039559975.1">
    <property type="nucleotide sequence ID" value="NZ_FTMC01000010.1"/>
</dbReference>